<proteinExistence type="predicted"/>
<evidence type="ECO:0000313" key="1">
    <source>
        <dbReference type="EMBL" id="GAE87918.1"/>
    </source>
</evidence>
<comment type="caution">
    <text evidence="1">The sequence shown here is derived from an EMBL/GenBank/DDBJ whole genome shotgun (WGS) entry which is preliminary data.</text>
</comment>
<sequence>MVGYIQLVKLNTFTMEDVYKLVGNKKTASSLVLRLSKKGLVKKIRNNLYTCINVADGQPVATKYHIACAIKNTAYLSHHSAFEYMGISNQVFYEIYVSSEKRFDDFEFNGITYKYVSSKISSGVIEPKIHWEFGLLHWSVQLLTV</sequence>
<gene>
    <name evidence="1" type="ORF">JCM21531_1324</name>
</gene>
<dbReference type="STRING" id="1294263.JCM21531_1324"/>
<accession>W4V567</accession>
<dbReference type="EMBL" id="BAVR01000011">
    <property type="protein sequence ID" value="GAE87918.1"/>
    <property type="molecule type" value="Genomic_DNA"/>
</dbReference>
<organism evidence="1 2">
    <name type="scientific">Acetivibrio straminisolvens JCM 21531</name>
    <dbReference type="NCBI Taxonomy" id="1294263"/>
    <lineage>
        <taxon>Bacteria</taxon>
        <taxon>Bacillati</taxon>
        <taxon>Bacillota</taxon>
        <taxon>Clostridia</taxon>
        <taxon>Eubacteriales</taxon>
        <taxon>Oscillospiraceae</taxon>
        <taxon>Acetivibrio</taxon>
    </lineage>
</organism>
<protein>
    <recommendedName>
        <fullName evidence="3">Transcriptional regulator</fullName>
    </recommendedName>
</protein>
<reference evidence="1" key="1">
    <citation type="journal article" date="2014" name="Genome Announc.">
        <title>Draft Genome Sequence of Clostridium straminisolvens Strain JCM 21531T, Isolated from a Cellulose-Degrading Bacterial Community.</title>
        <authorList>
            <person name="Yuki M."/>
            <person name="Oshima K."/>
            <person name="Suda W."/>
            <person name="Sakamoto M."/>
            <person name="Kitamura K."/>
            <person name="Iida T."/>
            <person name="Hattori M."/>
            <person name="Ohkuma M."/>
        </authorList>
    </citation>
    <scope>NUCLEOTIDE SEQUENCE [LARGE SCALE GENOMIC DNA]</scope>
    <source>
        <strain evidence="1">JCM 21531</strain>
    </source>
</reference>
<evidence type="ECO:0000313" key="2">
    <source>
        <dbReference type="Proteomes" id="UP000019109"/>
    </source>
</evidence>
<dbReference type="AlphaFoldDB" id="W4V567"/>
<dbReference type="Proteomes" id="UP000019109">
    <property type="component" value="Unassembled WGS sequence"/>
</dbReference>
<keyword evidence="2" id="KW-1185">Reference proteome</keyword>
<name>W4V567_9FIRM</name>
<evidence type="ECO:0008006" key="3">
    <source>
        <dbReference type="Google" id="ProtNLM"/>
    </source>
</evidence>
<dbReference type="RefSeq" id="WP_243467223.1">
    <property type="nucleotide sequence ID" value="NZ_BAVR01000011.1"/>
</dbReference>